<protein>
    <submittedName>
        <fullName evidence="1">Uncharacterized protein</fullName>
    </submittedName>
</protein>
<accession>A0A0E9PDR5</accession>
<dbReference type="EMBL" id="GBXM01106160">
    <property type="protein sequence ID" value="JAH02417.1"/>
    <property type="molecule type" value="Transcribed_RNA"/>
</dbReference>
<reference evidence="1" key="1">
    <citation type="submission" date="2014-11" db="EMBL/GenBank/DDBJ databases">
        <authorList>
            <person name="Amaro Gonzalez C."/>
        </authorList>
    </citation>
    <scope>NUCLEOTIDE SEQUENCE</scope>
</reference>
<evidence type="ECO:0000313" key="1">
    <source>
        <dbReference type="EMBL" id="JAH02417.1"/>
    </source>
</evidence>
<reference evidence="1" key="2">
    <citation type="journal article" date="2015" name="Fish Shellfish Immunol.">
        <title>Early steps in the European eel (Anguilla anguilla)-Vibrio vulnificus interaction in the gills: Role of the RtxA13 toxin.</title>
        <authorList>
            <person name="Callol A."/>
            <person name="Pajuelo D."/>
            <person name="Ebbesson L."/>
            <person name="Teles M."/>
            <person name="MacKenzie S."/>
            <person name="Amaro C."/>
        </authorList>
    </citation>
    <scope>NUCLEOTIDE SEQUENCE</scope>
</reference>
<dbReference type="AlphaFoldDB" id="A0A0E9PDR5"/>
<proteinExistence type="predicted"/>
<organism evidence="1">
    <name type="scientific">Anguilla anguilla</name>
    <name type="common">European freshwater eel</name>
    <name type="synonym">Muraena anguilla</name>
    <dbReference type="NCBI Taxonomy" id="7936"/>
    <lineage>
        <taxon>Eukaryota</taxon>
        <taxon>Metazoa</taxon>
        <taxon>Chordata</taxon>
        <taxon>Craniata</taxon>
        <taxon>Vertebrata</taxon>
        <taxon>Euteleostomi</taxon>
        <taxon>Actinopterygii</taxon>
        <taxon>Neopterygii</taxon>
        <taxon>Teleostei</taxon>
        <taxon>Anguilliformes</taxon>
        <taxon>Anguillidae</taxon>
        <taxon>Anguilla</taxon>
    </lineage>
</organism>
<sequence length="42" mass="4666">MPSSYEYVYIFISGGINLRKTTSRFTEGVAHASCRVVLTPLT</sequence>
<name>A0A0E9PDR5_ANGAN</name>